<dbReference type="AlphaFoldDB" id="A0A8J3A1F1"/>
<dbReference type="Proteomes" id="UP000621856">
    <property type="component" value="Unassembled WGS sequence"/>
</dbReference>
<dbReference type="EMBL" id="BMGZ01000001">
    <property type="protein sequence ID" value="GGH95884.1"/>
    <property type="molecule type" value="Genomic_DNA"/>
</dbReference>
<evidence type="ECO:0000313" key="7">
    <source>
        <dbReference type="Proteomes" id="UP000818603"/>
    </source>
</evidence>
<sequence>MLSRIFNRDKTRDRARELYRDIIVQARKPAFYEAGVPDTVDGRFDMICLHMFLVMRRLKPEEGRTSAFSQALFDVMFKNMDDSLREMGVGDLIVGKRVRKLAEDFYGRINAYDRALNDDEEGALADALSRNILGLPGEEDEAGKVAQPLAGYVRQAARDLGNQKIDRLMLGFVSFPEPDMTGGAA</sequence>
<comment type="similarity">
    <text evidence="1">Belongs to the CBP3 family.</text>
</comment>
<reference evidence="5 7" key="2">
    <citation type="submission" date="2020-02" db="EMBL/GenBank/DDBJ databases">
        <title>Genome sequence of Parvularcula flava strain NH6-79.</title>
        <authorList>
            <person name="Abdul Karim M.H."/>
            <person name="Lam M.Q."/>
            <person name="Chen S.J."/>
            <person name="Yahya A."/>
            <person name="Shahir S."/>
            <person name="Shamsir M.S."/>
            <person name="Chong C.S."/>
        </authorList>
    </citation>
    <scope>NUCLEOTIDE SEQUENCE [LARGE SCALE GENOMIC DNA]</scope>
    <source>
        <strain evidence="5 7">NH6-79</strain>
    </source>
</reference>
<protein>
    <submittedName>
        <fullName evidence="4 5">Ubiquinol-cytochrome C Chaperone</fullName>
    </submittedName>
</protein>
<dbReference type="InterPro" id="IPR021150">
    <property type="entry name" value="Ubiq_cyt_c_chap"/>
</dbReference>
<dbReference type="EMBL" id="VCJR02000001">
    <property type="protein sequence ID" value="NHK27587.1"/>
    <property type="molecule type" value="Genomic_DNA"/>
</dbReference>
<dbReference type="PANTHER" id="PTHR12184:SF1">
    <property type="entry name" value="UBIQUINOL-CYTOCHROME-C REDUCTASE COMPLEX ASSEMBLY FACTOR 1"/>
    <property type="match status" value="1"/>
</dbReference>
<comment type="caution">
    <text evidence="4">The sequence shown here is derived from an EMBL/GenBank/DDBJ whole genome shotgun (WGS) entry which is preliminary data.</text>
</comment>
<comment type="similarity">
    <text evidence="2">Belongs to the UPF0174 family.</text>
</comment>
<dbReference type="InterPro" id="IPR007129">
    <property type="entry name" value="Ubiqinol_cyt_c_chaperone_CPB3"/>
</dbReference>
<reference evidence="4" key="1">
    <citation type="journal article" date="2014" name="Int. J. Syst. Evol. Microbiol.">
        <title>Complete genome sequence of Corynebacterium casei LMG S-19264T (=DSM 44701T), isolated from a smear-ripened cheese.</title>
        <authorList>
            <consortium name="US DOE Joint Genome Institute (JGI-PGF)"/>
            <person name="Walter F."/>
            <person name="Albersmeier A."/>
            <person name="Kalinowski J."/>
            <person name="Ruckert C."/>
        </authorList>
    </citation>
    <scope>NUCLEOTIDE SEQUENCE</scope>
    <source>
        <strain evidence="4">CGMCC 1.14984</strain>
    </source>
</reference>
<dbReference type="Pfam" id="PF03981">
    <property type="entry name" value="Ubiq_cyt_C_chap"/>
    <property type="match status" value="1"/>
</dbReference>
<organism evidence="4 6">
    <name type="scientific">Aquisalinus luteolus</name>
    <dbReference type="NCBI Taxonomy" id="1566827"/>
    <lineage>
        <taxon>Bacteria</taxon>
        <taxon>Pseudomonadati</taxon>
        <taxon>Pseudomonadota</taxon>
        <taxon>Alphaproteobacteria</taxon>
        <taxon>Parvularculales</taxon>
        <taxon>Parvularculaceae</taxon>
        <taxon>Aquisalinus</taxon>
    </lineage>
</organism>
<accession>A0A8J3A1F1</accession>
<dbReference type="InterPro" id="IPR014569">
    <property type="entry name" value="Ubq_cyt-c_CBP3-rel"/>
</dbReference>
<gene>
    <name evidence="5" type="ORF">FF098_006695</name>
    <name evidence="4" type="ORF">GCM10011355_13480</name>
</gene>
<dbReference type="Proteomes" id="UP000818603">
    <property type="component" value="Unassembled WGS sequence"/>
</dbReference>
<dbReference type="RefSeq" id="WP_155138656.1">
    <property type="nucleotide sequence ID" value="NZ_BMGZ01000001.1"/>
</dbReference>
<keyword evidence="7" id="KW-1185">Reference proteome</keyword>
<evidence type="ECO:0000256" key="1">
    <source>
        <dbReference type="ARBA" id="ARBA00006407"/>
    </source>
</evidence>
<name>A0A8J3A1F1_9PROT</name>
<dbReference type="PANTHER" id="PTHR12184">
    <property type="entry name" value="UBIQUINOL-CYTOCHROME C REDUCTASE COMPLEX ASSEMBLY FACTOR 1 FAMILY MEMBER"/>
    <property type="match status" value="1"/>
</dbReference>
<proteinExistence type="inferred from homology"/>
<evidence type="ECO:0000256" key="2">
    <source>
        <dbReference type="ARBA" id="ARBA00006436"/>
    </source>
</evidence>
<reference evidence="4" key="3">
    <citation type="submission" date="2020-09" db="EMBL/GenBank/DDBJ databases">
        <authorList>
            <person name="Sun Q."/>
            <person name="Zhou Y."/>
        </authorList>
    </citation>
    <scope>NUCLEOTIDE SEQUENCE</scope>
    <source>
        <strain evidence="4">CGMCC 1.14984</strain>
    </source>
</reference>
<feature type="domain" description="Ubiquinol-cytochrome c chaperone" evidence="3">
    <location>
        <begin position="34"/>
        <end position="171"/>
    </location>
</feature>
<evidence type="ECO:0000259" key="3">
    <source>
        <dbReference type="Pfam" id="PF03981"/>
    </source>
</evidence>
<dbReference type="PIRSF" id="PIRSF032079">
    <property type="entry name" value="UCP032079"/>
    <property type="match status" value="1"/>
</dbReference>
<evidence type="ECO:0000313" key="6">
    <source>
        <dbReference type="Proteomes" id="UP000621856"/>
    </source>
</evidence>
<evidence type="ECO:0000313" key="5">
    <source>
        <dbReference type="EMBL" id="NHK27587.1"/>
    </source>
</evidence>
<evidence type="ECO:0000313" key="4">
    <source>
        <dbReference type="EMBL" id="GGH95884.1"/>
    </source>
</evidence>